<dbReference type="InterPro" id="IPR003018">
    <property type="entry name" value="GAF"/>
</dbReference>
<evidence type="ECO:0000313" key="3">
    <source>
        <dbReference type="EMBL" id="CAB4762391.1"/>
    </source>
</evidence>
<organism evidence="3">
    <name type="scientific">freshwater metagenome</name>
    <dbReference type="NCBI Taxonomy" id="449393"/>
    <lineage>
        <taxon>unclassified sequences</taxon>
        <taxon>metagenomes</taxon>
        <taxon>ecological metagenomes</taxon>
    </lineage>
</organism>
<evidence type="ECO:0000256" key="1">
    <source>
        <dbReference type="SAM" id="MobiDB-lite"/>
    </source>
</evidence>
<dbReference type="AlphaFoldDB" id="A0A6J6UQW8"/>
<dbReference type="EMBL" id="CAEZYU010000172">
    <property type="protein sequence ID" value="CAB4762391.1"/>
    <property type="molecule type" value="Genomic_DNA"/>
</dbReference>
<evidence type="ECO:0000259" key="2">
    <source>
        <dbReference type="Pfam" id="PF01590"/>
    </source>
</evidence>
<dbReference type="Gene3D" id="3.30.450.40">
    <property type="match status" value="1"/>
</dbReference>
<sequence length="185" mass="19941">MQTQQFQSQRALAAAVAVFSEGVAGSAPSEILSDGLGLIQHQCSADQVTLYSAHQHEVIPLGTSPVEEMPTGACPTDWFPWGFSVAAPERFLFVQNAETLPVALGSSQTLGELGLHSCLHLPILERQQLIGALQLYWSAPQEEWDDSTGQILRSLGRLLLASSTGEESVPYRNPPQGVRPYSSLA</sequence>
<feature type="region of interest" description="Disordered" evidence="1">
    <location>
        <begin position="165"/>
        <end position="185"/>
    </location>
</feature>
<name>A0A6J6UQW8_9ZZZZ</name>
<feature type="domain" description="GAF" evidence="2">
    <location>
        <begin position="29"/>
        <end position="158"/>
    </location>
</feature>
<accession>A0A6J6UQW8</accession>
<dbReference type="InterPro" id="IPR029016">
    <property type="entry name" value="GAF-like_dom_sf"/>
</dbReference>
<proteinExistence type="predicted"/>
<reference evidence="3" key="1">
    <citation type="submission" date="2020-05" db="EMBL/GenBank/DDBJ databases">
        <authorList>
            <person name="Chiriac C."/>
            <person name="Salcher M."/>
            <person name="Ghai R."/>
            <person name="Kavagutti S V."/>
        </authorList>
    </citation>
    <scope>NUCLEOTIDE SEQUENCE</scope>
</reference>
<dbReference type="SUPFAM" id="SSF55781">
    <property type="entry name" value="GAF domain-like"/>
    <property type="match status" value="1"/>
</dbReference>
<dbReference type="Pfam" id="PF01590">
    <property type="entry name" value="GAF"/>
    <property type="match status" value="1"/>
</dbReference>
<gene>
    <name evidence="3" type="ORF">UFOPK2766_02293</name>
</gene>
<protein>
    <submittedName>
        <fullName evidence="3">Unannotated protein</fullName>
    </submittedName>
</protein>